<feature type="compositionally biased region" description="Basic and acidic residues" evidence="6">
    <location>
        <begin position="264"/>
        <end position="279"/>
    </location>
</feature>
<dbReference type="InterPro" id="IPR011010">
    <property type="entry name" value="DNA_brk_join_enz"/>
</dbReference>
<comment type="similarity">
    <text evidence="1">Belongs to the 'phage' integrase family.</text>
</comment>
<evidence type="ECO:0000256" key="1">
    <source>
        <dbReference type="ARBA" id="ARBA00008857"/>
    </source>
</evidence>
<dbReference type="GO" id="GO:0003677">
    <property type="term" value="F:DNA binding"/>
    <property type="evidence" value="ECO:0007669"/>
    <property type="project" value="UniProtKB-UniRule"/>
</dbReference>
<gene>
    <name evidence="9" type="ORF">DC366_00865</name>
</gene>
<evidence type="ECO:0000259" key="7">
    <source>
        <dbReference type="PROSITE" id="PS51898"/>
    </source>
</evidence>
<dbReference type="GO" id="GO:0015074">
    <property type="term" value="P:DNA integration"/>
    <property type="evidence" value="ECO:0007669"/>
    <property type="project" value="UniProtKB-KW"/>
</dbReference>
<dbReference type="SUPFAM" id="SSF56349">
    <property type="entry name" value="DNA breaking-rejoining enzymes"/>
    <property type="match status" value="1"/>
</dbReference>
<dbReference type="InterPro" id="IPR010998">
    <property type="entry name" value="Integrase_recombinase_N"/>
</dbReference>
<dbReference type="GO" id="GO:0006310">
    <property type="term" value="P:DNA recombination"/>
    <property type="evidence" value="ECO:0007669"/>
    <property type="project" value="UniProtKB-KW"/>
</dbReference>
<dbReference type="OrthoDB" id="7222937at2"/>
<dbReference type="Gene3D" id="1.10.150.130">
    <property type="match status" value="1"/>
</dbReference>
<dbReference type="Pfam" id="PF00589">
    <property type="entry name" value="Phage_integrase"/>
    <property type="match status" value="1"/>
</dbReference>
<feature type="region of interest" description="Disordered" evidence="6">
    <location>
        <begin position="255"/>
        <end position="279"/>
    </location>
</feature>
<dbReference type="PROSITE" id="PS51898">
    <property type="entry name" value="TYR_RECOMBINASE"/>
    <property type="match status" value="1"/>
</dbReference>
<dbReference type="Proteomes" id="UP000244446">
    <property type="component" value="Unassembled WGS sequence"/>
</dbReference>
<evidence type="ECO:0000259" key="8">
    <source>
        <dbReference type="PROSITE" id="PS51900"/>
    </source>
</evidence>
<proteinExistence type="inferred from homology"/>
<keyword evidence="3 5" id="KW-0238">DNA-binding</keyword>
<reference evidence="9 10" key="1">
    <citation type="submission" date="2018-04" db="EMBL/GenBank/DDBJ databases">
        <title>Pelagivirga bohaiensis gen. nov., sp. nov., a bacterium isolated from the Bohai Sea.</title>
        <authorList>
            <person name="Ji X."/>
        </authorList>
    </citation>
    <scope>NUCLEOTIDE SEQUENCE [LARGE SCALE GENOMIC DNA]</scope>
    <source>
        <strain evidence="9 10">BH-SD19</strain>
    </source>
</reference>
<name>A0A2T7GAV7_9RHOB</name>
<comment type="caution">
    <text evidence="9">The sequence shown here is derived from an EMBL/GenBank/DDBJ whole genome shotgun (WGS) entry which is preliminary data.</text>
</comment>
<protein>
    <recommendedName>
        <fullName evidence="11">Integrase</fullName>
    </recommendedName>
</protein>
<evidence type="ECO:0000256" key="2">
    <source>
        <dbReference type="ARBA" id="ARBA00022908"/>
    </source>
</evidence>
<evidence type="ECO:0000313" key="10">
    <source>
        <dbReference type="Proteomes" id="UP000244446"/>
    </source>
</evidence>
<dbReference type="InterPro" id="IPR002104">
    <property type="entry name" value="Integrase_catalytic"/>
</dbReference>
<evidence type="ECO:0000256" key="3">
    <source>
        <dbReference type="ARBA" id="ARBA00023125"/>
    </source>
</evidence>
<dbReference type="Gene3D" id="1.10.443.10">
    <property type="entry name" value="Intergrase catalytic core"/>
    <property type="match status" value="1"/>
</dbReference>
<accession>A0A2T7GAV7</accession>
<evidence type="ECO:0000256" key="4">
    <source>
        <dbReference type="ARBA" id="ARBA00023172"/>
    </source>
</evidence>
<dbReference type="AlphaFoldDB" id="A0A2T7GAV7"/>
<keyword evidence="10" id="KW-1185">Reference proteome</keyword>
<keyword evidence="2" id="KW-0229">DNA integration</keyword>
<keyword evidence="4" id="KW-0233">DNA recombination</keyword>
<feature type="domain" description="Core-binding (CB)" evidence="8">
    <location>
        <begin position="167"/>
        <end position="243"/>
    </location>
</feature>
<dbReference type="PANTHER" id="PTHR30349:SF41">
    <property type="entry name" value="INTEGRASE_RECOMBINASE PROTEIN MJ0367-RELATED"/>
    <property type="match status" value="1"/>
</dbReference>
<evidence type="ECO:0000256" key="6">
    <source>
        <dbReference type="SAM" id="MobiDB-lite"/>
    </source>
</evidence>
<dbReference type="EMBL" id="QCYH01000001">
    <property type="protein sequence ID" value="PVA11555.1"/>
    <property type="molecule type" value="Genomic_DNA"/>
</dbReference>
<dbReference type="PROSITE" id="PS51900">
    <property type="entry name" value="CB"/>
    <property type="match status" value="1"/>
</dbReference>
<evidence type="ECO:0008006" key="11">
    <source>
        <dbReference type="Google" id="ProtNLM"/>
    </source>
</evidence>
<evidence type="ECO:0000256" key="5">
    <source>
        <dbReference type="PROSITE-ProRule" id="PRU01248"/>
    </source>
</evidence>
<sequence length="473" mass="51854">MGLILKHVTQTKSGRWQYRRRVPKEVAQVIGKGEFKGILGDSRNEALAAYPKFHAVVEREIAKANEQAGGAVAADRGELTEHEAYPVARARAEYLASRASGRMGREAIIEAIASQYEMEPDTLDPIGATDVDRLTINILRNGVEATKRPVPTLQDAKKLYLAERRGKETPEAFKRFEGQVNQFVNLTQKALGRDAALTELTREDARTVRDHMLDQVKADGKRISPASVSRYLNGLKAIINFAATEMDLPDTFRSPFNNLSVPQDKARSGAGDGDKRDPLPPEVLKAMRARLMAHTSKPDLALIWRMLAGTGCRLGEVTGLRVRDVDTAAEYPHIKVEWHENRRLKTQASIRHVPLTGDALEAAKEAIKLAGDSDMLFASYGRGRGSDAASAILNKHLRAVTADKLHVVHSLRHNMKDWLMLAEVSSLDQNLILGHALGAVGDRVYGGGPARLKITTRALTKALEVAAGAQTIP</sequence>
<dbReference type="InterPro" id="IPR050090">
    <property type="entry name" value="Tyrosine_recombinase_XerCD"/>
</dbReference>
<organism evidence="9 10">
    <name type="scientific">Pelagivirga sediminicola</name>
    <dbReference type="NCBI Taxonomy" id="2170575"/>
    <lineage>
        <taxon>Bacteria</taxon>
        <taxon>Pseudomonadati</taxon>
        <taxon>Pseudomonadota</taxon>
        <taxon>Alphaproteobacteria</taxon>
        <taxon>Rhodobacterales</taxon>
        <taxon>Paracoccaceae</taxon>
        <taxon>Pelagivirga</taxon>
    </lineage>
</organism>
<dbReference type="InterPro" id="IPR013762">
    <property type="entry name" value="Integrase-like_cat_sf"/>
</dbReference>
<dbReference type="PANTHER" id="PTHR30349">
    <property type="entry name" value="PHAGE INTEGRASE-RELATED"/>
    <property type="match status" value="1"/>
</dbReference>
<dbReference type="InterPro" id="IPR044068">
    <property type="entry name" value="CB"/>
</dbReference>
<evidence type="ECO:0000313" key="9">
    <source>
        <dbReference type="EMBL" id="PVA11555.1"/>
    </source>
</evidence>
<feature type="domain" description="Tyr recombinase" evidence="7">
    <location>
        <begin position="274"/>
        <end position="464"/>
    </location>
</feature>